<dbReference type="Proteomes" id="UP000029995">
    <property type="component" value="Unassembled WGS sequence"/>
</dbReference>
<dbReference type="RefSeq" id="WP_034831565.1">
    <property type="nucleotide sequence ID" value="NZ_JANX01000015.1"/>
</dbReference>
<sequence length="156" mass="16837">MPLSNAERQKRFRERRKAERAEATNASGAPGRSLPDIIAGLPDEPKEGLDGDSLRAFARAELARIQKDAIDLVEILLSEDVSEASEIATLLGVEINPAGGISGADLFDHAKRAGFSKRELARLSDLAVNRDPLSLSGAYAFRPTLERLGLWKGSVT</sequence>
<comment type="caution">
    <text evidence="2">The sequence shown here is derived from an EMBL/GenBank/DDBJ whole genome shotgun (WGS) entry which is preliminary data.</text>
</comment>
<dbReference type="EMBL" id="JANX01000015">
    <property type="protein sequence ID" value="KGM35696.1"/>
    <property type="molecule type" value="Genomic_DNA"/>
</dbReference>
<dbReference type="AlphaFoldDB" id="A0A0A0DAE8"/>
<proteinExistence type="predicted"/>
<protein>
    <submittedName>
        <fullName evidence="2">Uncharacterized protein</fullName>
    </submittedName>
</protein>
<dbReference type="OrthoDB" id="9935338at2"/>
<accession>A0A0A0DAE8</accession>
<evidence type="ECO:0000313" key="3">
    <source>
        <dbReference type="Proteomes" id="UP000029995"/>
    </source>
</evidence>
<reference evidence="2 3" key="1">
    <citation type="submission" date="2014-01" db="EMBL/GenBank/DDBJ databases">
        <title>Genome sequence determination for a cystic fibrosis isolate, Inquilinus limosus.</title>
        <authorList>
            <person name="Pino M."/>
            <person name="Di Conza J."/>
            <person name="Gutkind G."/>
        </authorList>
    </citation>
    <scope>NUCLEOTIDE SEQUENCE [LARGE SCALE GENOMIC DNA]</scope>
    <source>
        <strain evidence="2 3">MP06</strain>
    </source>
</reference>
<organism evidence="2 3">
    <name type="scientific">Inquilinus limosus MP06</name>
    <dbReference type="NCBI Taxonomy" id="1398085"/>
    <lineage>
        <taxon>Bacteria</taxon>
        <taxon>Pseudomonadati</taxon>
        <taxon>Pseudomonadota</taxon>
        <taxon>Alphaproteobacteria</taxon>
        <taxon>Rhodospirillales</taxon>
        <taxon>Rhodospirillaceae</taxon>
        <taxon>Inquilinus</taxon>
    </lineage>
</organism>
<gene>
    <name evidence="2" type="ORF">P409_02925</name>
</gene>
<evidence type="ECO:0000313" key="2">
    <source>
        <dbReference type="EMBL" id="KGM35696.1"/>
    </source>
</evidence>
<name>A0A0A0DAE8_9PROT</name>
<feature type="region of interest" description="Disordered" evidence="1">
    <location>
        <begin position="1"/>
        <end position="47"/>
    </location>
</feature>
<evidence type="ECO:0000256" key="1">
    <source>
        <dbReference type="SAM" id="MobiDB-lite"/>
    </source>
</evidence>